<dbReference type="GO" id="GO:0005549">
    <property type="term" value="F:odorant binding"/>
    <property type="evidence" value="ECO:0007669"/>
    <property type="project" value="InterPro"/>
</dbReference>
<proteinExistence type="predicted"/>
<keyword evidence="2" id="KW-1185">Reference proteome</keyword>
<reference evidence="1" key="1">
    <citation type="submission" date="2021-02" db="EMBL/GenBank/DDBJ databases">
        <authorList>
            <person name="Steward A R."/>
        </authorList>
    </citation>
    <scope>NUCLEOTIDE SEQUENCE</scope>
</reference>
<dbReference type="AlphaFoldDB" id="A0A821VIK8"/>
<dbReference type="SUPFAM" id="SSF47565">
    <property type="entry name" value="Insect pheromone/odorant-binding proteins"/>
    <property type="match status" value="1"/>
</dbReference>
<protein>
    <submittedName>
        <fullName evidence="1">Uncharacterized protein</fullName>
    </submittedName>
</protein>
<dbReference type="InterPro" id="IPR006170">
    <property type="entry name" value="PBP/GOBP"/>
</dbReference>
<dbReference type="Proteomes" id="UP000663880">
    <property type="component" value="Unassembled WGS sequence"/>
</dbReference>
<evidence type="ECO:0000313" key="2">
    <source>
        <dbReference type="Proteomes" id="UP000663880"/>
    </source>
</evidence>
<comment type="caution">
    <text evidence="1">The sequence shown here is derived from an EMBL/GenBank/DDBJ whole genome shotgun (WGS) entry which is preliminary data.</text>
</comment>
<name>A0A821VIK8_9NEOP</name>
<dbReference type="OrthoDB" id="6595846at2759"/>
<evidence type="ECO:0000313" key="1">
    <source>
        <dbReference type="EMBL" id="CAF4909334.1"/>
    </source>
</evidence>
<dbReference type="Gene3D" id="1.10.238.20">
    <property type="entry name" value="Pheromone/general odorant binding protein domain"/>
    <property type="match status" value="1"/>
</dbReference>
<dbReference type="EMBL" id="CAJOBZ010000044">
    <property type="protein sequence ID" value="CAF4909334.1"/>
    <property type="molecule type" value="Genomic_DNA"/>
</dbReference>
<dbReference type="InterPro" id="IPR036728">
    <property type="entry name" value="PBP_GOBP_sf"/>
</dbReference>
<accession>A0A821VIK8</accession>
<gene>
    <name evidence="1" type="ORF">PMACD_LOCUS11998</name>
</gene>
<dbReference type="Pfam" id="PF01395">
    <property type="entry name" value="PBP_GOBP"/>
    <property type="match status" value="1"/>
</dbReference>
<sequence>MRNVNATEADLEYLRNEPPFPEKSSCIITCLLEKINIVQDNKFSKKGFIMIISPLLLTNTKKLEHMKSVGENCENEINHHEVSKCQLGNEITTCVYKYAPELHFKN</sequence>
<organism evidence="1 2">
    <name type="scientific">Pieris macdunnoughi</name>
    <dbReference type="NCBI Taxonomy" id="345717"/>
    <lineage>
        <taxon>Eukaryota</taxon>
        <taxon>Metazoa</taxon>
        <taxon>Ecdysozoa</taxon>
        <taxon>Arthropoda</taxon>
        <taxon>Hexapoda</taxon>
        <taxon>Insecta</taxon>
        <taxon>Pterygota</taxon>
        <taxon>Neoptera</taxon>
        <taxon>Endopterygota</taxon>
        <taxon>Lepidoptera</taxon>
        <taxon>Glossata</taxon>
        <taxon>Ditrysia</taxon>
        <taxon>Papilionoidea</taxon>
        <taxon>Pieridae</taxon>
        <taxon>Pierinae</taxon>
        <taxon>Pieris</taxon>
    </lineage>
</organism>